<dbReference type="WBParaSite" id="SRAE_1000014300.1">
    <property type="protein sequence ID" value="SRAE_1000014300.1"/>
    <property type="gene ID" value="WBGene00256737"/>
</dbReference>
<keyword evidence="2" id="KW-1133">Transmembrane helix</keyword>
<keyword evidence="2" id="KW-0472">Membrane</keyword>
<evidence type="ECO:0000256" key="2">
    <source>
        <dbReference type="SAM" id="Phobius"/>
    </source>
</evidence>
<accession>A0A090L175</accession>
<keyword evidence="4" id="KW-1185">Reference proteome</keyword>
<feature type="region of interest" description="Disordered" evidence="1">
    <location>
        <begin position="1"/>
        <end position="20"/>
    </location>
</feature>
<sequence>MLHYRKTKRENPTITGTNSYDIRNKNQVENQLLKNTNTSVKGNNDNSIGHETIKGNDSYTLLIVIGAVGGLALIIILIAIAIKIRKKPSENEILPVIGTEKSATTRKQNKYKFSFTKK</sequence>
<keyword evidence="2" id="KW-0812">Transmembrane</keyword>
<dbReference type="WormBase" id="SRAE_1000014300">
    <property type="protein sequence ID" value="SRP05266"/>
    <property type="gene ID" value="WBGene00256737"/>
</dbReference>
<evidence type="ECO:0000256" key="1">
    <source>
        <dbReference type="SAM" id="MobiDB-lite"/>
    </source>
</evidence>
<dbReference type="CTD" id="36374232"/>
<dbReference type="GeneID" id="36374232"/>
<evidence type="ECO:0000313" key="6">
    <source>
        <dbReference type="WormBase" id="SRAE_1000014300"/>
    </source>
</evidence>
<evidence type="ECO:0000313" key="4">
    <source>
        <dbReference type="Proteomes" id="UP000035682"/>
    </source>
</evidence>
<organism evidence="3">
    <name type="scientific">Strongyloides ratti</name>
    <name type="common">Parasitic roundworm</name>
    <dbReference type="NCBI Taxonomy" id="34506"/>
    <lineage>
        <taxon>Eukaryota</taxon>
        <taxon>Metazoa</taxon>
        <taxon>Ecdysozoa</taxon>
        <taxon>Nematoda</taxon>
        <taxon>Chromadorea</taxon>
        <taxon>Rhabditida</taxon>
        <taxon>Tylenchina</taxon>
        <taxon>Panagrolaimomorpha</taxon>
        <taxon>Strongyloidoidea</taxon>
        <taxon>Strongyloididae</taxon>
        <taxon>Strongyloides</taxon>
    </lineage>
</organism>
<dbReference type="AlphaFoldDB" id="A0A090L175"/>
<proteinExistence type="predicted"/>
<gene>
    <name evidence="3 5 6" type="ORF">SRAE_1000014300</name>
</gene>
<dbReference type="Proteomes" id="UP000035682">
    <property type="component" value="Unplaced"/>
</dbReference>
<evidence type="ECO:0000313" key="3">
    <source>
        <dbReference type="EMBL" id="CEF61867.1"/>
    </source>
</evidence>
<evidence type="ECO:0000313" key="5">
    <source>
        <dbReference type="WBParaSite" id="SRAE_1000014300.1"/>
    </source>
</evidence>
<reference evidence="3 4" key="1">
    <citation type="submission" date="2014-09" db="EMBL/GenBank/DDBJ databases">
        <authorList>
            <person name="Martin A.A."/>
        </authorList>
    </citation>
    <scope>NUCLEOTIDE SEQUENCE</scope>
    <source>
        <strain evidence="4">ED321</strain>
        <strain evidence="3">ED321 Heterogonic</strain>
    </source>
</reference>
<protein>
    <submittedName>
        <fullName evidence="3 5">Uncharacterized protein</fullName>
    </submittedName>
</protein>
<dbReference type="RefSeq" id="XP_024501069.1">
    <property type="nucleotide sequence ID" value="XM_024646942.1"/>
</dbReference>
<reference evidence="5" key="2">
    <citation type="submission" date="2020-12" db="UniProtKB">
        <authorList>
            <consortium name="WormBaseParasite"/>
        </authorList>
    </citation>
    <scope>IDENTIFICATION</scope>
</reference>
<feature type="transmembrane region" description="Helical" evidence="2">
    <location>
        <begin position="59"/>
        <end position="82"/>
    </location>
</feature>
<name>A0A090L175_STRRB</name>
<dbReference type="EMBL" id="LN609528">
    <property type="protein sequence ID" value="CEF61867.1"/>
    <property type="molecule type" value="Genomic_DNA"/>
</dbReference>